<dbReference type="AlphaFoldDB" id="A0A5D2AAG0"/>
<accession>A0A5D2AAG0</accession>
<reference evidence="1 2" key="1">
    <citation type="submission" date="2019-06" db="EMBL/GenBank/DDBJ databases">
        <title>WGS assembly of Gossypium darwinii.</title>
        <authorList>
            <person name="Chen Z.J."/>
            <person name="Sreedasyam A."/>
            <person name="Ando A."/>
            <person name="Song Q."/>
            <person name="De L."/>
            <person name="Hulse-Kemp A."/>
            <person name="Ding M."/>
            <person name="Ye W."/>
            <person name="Kirkbride R."/>
            <person name="Jenkins J."/>
            <person name="Plott C."/>
            <person name="Lovell J."/>
            <person name="Lin Y.-M."/>
            <person name="Vaughn R."/>
            <person name="Liu B."/>
            <person name="Li W."/>
            <person name="Simpson S."/>
            <person name="Scheffler B."/>
            <person name="Saski C."/>
            <person name="Grover C."/>
            <person name="Hu G."/>
            <person name="Conover J."/>
            <person name="Carlson J."/>
            <person name="Shu S."/>
            <person name="Boston L."/>
            <person name="Williams M."/>
            <person name="Peterson D."/>
            <person name="Mcgee K."/>
            <person name="Jones D."/>
            <person name="Wendel J."/>
            <person name="Stelly D."/>
            <person name="Grimwood J."/>
            <person name="Schmutz J."/>
        </authorList>
    </citation>
    <scope>NUCLEOTIDE SEQUENCE [LARGE SCALE GENOMIC DNA]</scope>
    <source>
        <strain evidence="1">1808015.09</strain>
    </source>
</reference>
<dbReference type="EMBL" id="CM017712">
    <property type="protein sequence ID" value="TYG40715.1"/>
    <property type="molecule type" value="Genomic_DNA"/>
</dbReference>
<keyword evidence="2" id="KW-1185">Reference proteome</keyword>
<sequence>MLMEDGKVIVHHAQPNLIRSFCSMNLAFDSRSGQSQGIKY</sequence>
<protein>
    <submittedName>
        <fullName evidence="1">Uncharacterized protein</fullName>
    </submittedName>
</protein>
<evidence type="ECO:0000313" key="2">
    <source>
        <dbReference type="Proteomes" id="UP000323506"/>
    </source>
</evidence>
<dbReference type="Proteomes" id="UP000323506">
    <property type="component" value="Chromosome D12"/>
</dbReference>
<evidence type="ECO:0000313" key="1">
    <source>
        <dbReference type="EMBL" id="TYG40715.1"/>
    </source>
</evidence>
<proteinExistence type="predicted"/>
<name>A0A5D2AAG0_GOSDA</name>
<gene>
    <name evidence="1" type="ORF">ES288_D12G115500v1</name>
</gene>
<organism evidence="1 2">
    <name type="scientific">Gossypium darwinii</name>
    <name type="common">Darwin's cotton</name>
    <name type="synonym">Gossypium barbadense var. darwinii</name>
    <dbReference type="NCBI Taxonomy" id="34276"/>
    <lineage>
        <taxon>Eukaryota</taxon>
        <taxon>Viridiplantae</taxon>
        <taxon>Streptophyta</taxon>
        <taxon>Embryophyta</taxon>
        <taxon>Tracheophyta</taxon>
        <taxon>Spermatophyta</taxon>
        <taxon>Magnoliopsida</taxon>
        <taxon>eudicotyledons</taxon>
        <taxon>Gunneridae</taxon>
        <taxon>Pentapetalae</taxon>
        <taxon>rosids</taxon>
        <taxon>malvids</taxon>
        <taxon>Malvales</taxon>
        <taxon>Malvaceae</taxon>
        <taxon>Malvoideae</taxon>
        <taxon>Gossypium</taxon>
    </lineage>
</organism>